<gene>
    <name evidence="2" type="ORF">Anapl_04867</name>
</gene>
<dbReference type="Proteomes" id="UP000296049">
    <property type="component" value="Unassembled WGS sequence"/>
</dbReference>
<feature type="region of interest" description="Disordered" evidence="1">
    <location>
        <begin position="297"/>
        <end position="328"/>
    </location>
</feature>
<name>R0LY90_ANAPL</name>
<sequence length="443" mass="47869">MRTEFVSSNHTGNQYQLSVRLQTVTFTMKKRPLIQQDASVEFLDISSDYSDDFSAFANFMLCQHRSMQSTKKRADEIGHMKYPFETVTEPQHLFGSKTPSAPPKPFAYIFVINLNQLDTLWPRANPDIAITKAIAFLSDGARRHEHKSPNAPHAAETTVANATRVPSIPPSSVIHSVANHATSLAKEEAGDATPSTRAGKAEKNQTAALPSIHLQTDAATNRAENVSGPPPPRCCRAAPAASPLSCGAPQPQPRTAPSCPETRGKGRLDPRSLGGKTTRCKAKPRIEGEGIALLPGSCVPRPPSRRERGAAPAVPHLGTARGESPTLPALPSPPPPLPALRRFQPPDLVPCLQQHEIMGAGCGCVKGRGRAVGVQKPFYTFRVRLEQNLLQFAGGLSNSHGDDRKSQSLLNCVGLGKNEKGISPRLCSAQDVLHPRRGERRRP</sequence>
<feature type="compositionally biased region" description="Polar residues" evidence="1">
    <location>
        <begin position="204"/>
        <end position="224"/>
    </location>
</feature>
<dbReference type="EMBL" id="KB742580">
    <property type="protein sequence ID" value="EOB06800.1"/>
    <property type="molecule type" value="Genomic_DNA"/>
</dbReference>
<organism evidence="2 3">
    <name type="scientific">Anas platyrhynchos</name>
    <name type="common">Mallard</name>
    <name type="synonym">Anas boschas</name>
    <dbReference type="NCBI Taxonomy" id="8839"/>
    <lineage>
        <taxon>Eukaryota</taxon>
        <taxon>Metazoa</taxon>
        <taxon>Chordata</taxon>
        <taxon>Craniata</taxon>
        <taxon>Vertebrata</taxon>
        <taxon>Euteleostomi</taxon>
        <taxon>Archelosauria</taxon>
        <taxon>Archosauria</taxon>
        <taxon>Dinosauria</taxon>
        <taxon>Saurischia</taxon>
        <taxon>Theropoda</taxon>
        <taxon>Coelurosauria</taxon>
        <taxon>Aves</taxon>
        <taxon>Neognathae</taxon>
        <taxon>Galloanserae</taxon>
        <taxon>Anseriformes</taxon>
        <taxon>Anatidae</taxon>
        <taxon>Anatinae</taxon>
        <taxon>Anas</taxon>
    </lineage>
</organism>
<evidence type="ECO:0000313" key="3">
    <source>
        <dbReference type="Proteomes" id="UP000296049"/>
    </source>
</evidence>
<dbReference type="AlphaFoldDB" id="R0LY90"/>
<protein>
    <submittedName>
        <fullName evidence="2">Uncharacterized protein</fullName>
    </submittedName>
</protein>
<evidence type="ECO:0000313" key="2">
    <source>
        <dbReference type="EMBL" id="EOB06800.1"/>
    </source>
</evidence>
<keyword evidence="3" id="KW-1185">Reference proteome</keyword>
<evidence type="ECO:0000256" key="1">
    <source>
        <dbReference type="SAM" id="MobiDB-lite"/>
    </source>
</evidence>
<feature type="region of interest" description="Disordered" evidence="1">
    <location>
        <begin position="184"/>
        <end position="280"/>
    </location>
</feature>
<accession>R0LY90</accession>
<reference evidence="3" key="1">
    <citation type="journal article" date="2013" name="Nat. Genet.">
        <title>The duck genome and transcriptome provide insight into an avian influenza virus reservoir species.</title>
        <authorList>
            <person name="Huang Y."/>
            <person name="Li Y."/>
            <person name="Burt D.W."/>
            <person name="Chen H."/>
            <person name="Zhang Y."/>
            <person name="Qian W."/>
            <person name="Kim H."/>
            <person name="Gan S."/>
            <person name="Zhao Y."/>
            <person name="Li J."/>
            <person name="Yi K."/>
            <person name="Feng H."/>
            <person name="Zhu P."/>
            <person name="Li B."/>
            <person name="Liu Q."/>
            <person name="Fairley S."/>
            <person name="Magor K.E."/>
            <person name="Du Z."/>
            <person name="Hu X."/>
            <person name="Goodman L."/>
            <person name="Tafer H."/>
            <person name="Vignal A."/>
            <person name="Lee T."/>
            <person name="Kim K.W."/>
            <person name="Sheng Z."/>
            <person name="An Y."/>
            <person name="Searle S."/>
            <person name="Herrero J."/>
            <person name="Groenen M.A."/>
            <person name="Crooijmans R.P."/>
            <person name="Faraut T."/>
            <person name="Cai Q."/>
            <person name="Webster R.G."/>
            <person name="Aldridge J.R."/>
            <person name="Warren W.C."/>
            <person name="Bartschat S."/>
            <person name="Kehr S."/>
            <person name="Marz M."/>
            <person name="Stadler P.F."/>
            <person name="Smith J."/>
            <person name="Kraus R.H."/>
            <person name="Zhao Y."/>
            <person name="Ren L."/>
            <person name="Fei J."/>
            <person name="Morisson M."/>
            <person name="Kaiser P."/>
            <person name="Griffin D.K."/>
            <person name="Rao M."/>
            <person name="Pitel F."/>
            <person name="Wang J."/>
            <person name="Li N."/>
        </authorList>
    </citation>
    <scope>NUCLEOTIDE SEQUENCE [LARGE SCALE GENOMIC DNA]</scope>
</reference>
<proteinExistence type="predicted"/>